<keyword evidence="7" id="KW-1185">Reference proteome</keyword>
<keyword evidence="4" id="KW-0418">Kinase</keyword>
<evidence type="ECO:0000313" key="7">
    <source>
        <dbReference type="Proteomes" id="UP001604277"/>
    </source>
</evidence>
<dbReference type="PANTHER" id="PTHR27002:SF1050">
    <property type="entry name" value="CYSTEINE-RICH RECEPTOR-LIKE PROTEIN KINASE 5"/>
    <property type="match status" value="1"/>
</dbReference>
<comment type="caution">
    <text evidence="6">The sequence shown here is derived from an EMBL/GenBank/DDBJ whole genome shotgun (WGS) entry which is preliminary data.</text>
</comment>
<dbReference type="SUPFAM" id="SSF56112">
    <property type="entry name" value="Protein kinase-like (PK-like)"/>
    <property type="match status" value="1"/>
</dbReference>
<dbReference type="GO" id="GO:0004674">
    <property type="term" value="F:protein serine/threonine kinase activity"/>
    <property type="evidence" value="ECO:0007669"/>
    <property type="project" value="UniProtKB-KW"/>
</dbReference>
<dbReference type="Gene3D" id="1.10.510.10">
    <property type="entry name" value="Transferase(Phosphotransferase) domain 1"/>
    <property type="match status" value="1"/>
</dbReference>
<name>A0ABD1VNR3_9LAMI</name>
<protein>
    <submittedName>
        <fullName evidence="6">Cysteine-rich receptor-like protein kinase 10</fullName>
    </submittedName>
</protein>
<sequence>MSPEYAMHDQFSAKSDAWKLWRDNRPLELMDPVMQNSYARNKVIRCIQLGLLCVQEDVDDRPNMASLLLTLNSYSATVAVPRQPAFFSVVEHRTCPKSKIQTNPRQPRQPSL</sequence>
<dbReference type="EMBL" id="JBFOLJ010000005">
    <property type="protein sequence ID" value="KAL2538982.1"/>
    <property type="molecule type" value="Genomic_DNA"/>
</dbReference>
<keyword evidence="5" id="KW-0067">ATP-binding</keyword>
<evidence type="ECO:0000313" key="6">
    <source>
        <dbReference type="EMBL" id="KAL2538982.1"/>
    </source>
</evidence>
<evidence type="ECO:0000256" key="3">
    <source>
        <dbReference type="ARBA" id="ARBA00022741"/>
    </source>
</evidence>
<evidence type="ECO:0000256" key="4">
    <source>
        <dbReference type="ARBA" id="ARBA00022777"/>
    </source>
</evidence>
<evidence type="ECO:0000256" key="5">
    <source>
        <dbReference type="ARBA" id="ARBA00022840"/>
    </source>
</evidence>
<dbReference type="AlphaFoldDB" id="A0ABD1VNR3"/>
<keyword evidence="3" id="KW-0547">Nucleotide-binding</keyword>
<reference evidence="7" key="1">
    <citation type="submission" date="2024-07" db="EMBL/GenBank/DDBJ databases">
        <title>Two chromosome-level genome assemblies of Korean endemic species Abeliophyllum distichum and Forsythia ovata (Oleaceae).</title>
        <authorList>
            <person name="Jang H."/>
        </authorList>
    </citation>
    <scope>NUCLEOTIDE SEQUENCE [LARGE SCALE GENOMIC DNA]</scope>
</reference>
<gene>
    <name evidence="6" type="ORF">Fot_20373</name>
</gene>
<evidence type="ECO:0000256" key="2">
    <source>
        <dbReference type="ARBA" id="ARBA00022679"/>
    </source>
</evidence>
<dbReference type="Proteomes" id="UP001604277">
    <property type="component" value="Unassembled WGS sequence"/>
</dbReference>
<dbReference type="PANTHER" id="PTHR27002">
    <property type="entry name" value="RECEPTOR-LIKE SERINE/THREONINE-PROTEIN KINASE SD1-8"/>
    <property type="match status" value="1"/>
</dbReference>
<keyword evidence="1" id="KW-0723">Serine/threonine-protein kinase</keyword>
<evidence type="ECO:0000256" key="1">
    <source>
        <dbReference type="ARBA" id="ARBA00022527"/>
    </source>
</evidence>
<proteinExistence type="predicted"/>
<dbReference type="InterPro" id="IPR011009">
    <property type="entry name" value="Kinase-like_dom_sf"/>
</dbReference>
<accession>A0ABD1VNR3</accession>
<dbReference type="GO" id="GO:0005524">
    <property type="term" value="F:ATP binding"/>
    <property type="evidence" value="ECO:0007669"/>
    <property type="project" value="UniProtKB-KW"/>
</dbReference>
<organism evidence="6 7">
    <name type="scientific">Forsythia ovata</name>
    <dbReference type="NCBI Taxonomy" id="205694"/>
    <lineage>
        <taxon>Eukaryota</taxon>
        <taxon>Viridiplantae</taxon>
        <taxon>Streptophyta</taxon>
        <taxon>Embryophyta</taxon>
        <taxon>Tracheophyta</taxon>
        <taxon>Spermatophyta</taxon>
        <taxon>Magnoliopsida</taxon>
        <taxon>eudicotyledons</taxon>
        <taxon>Gunneridae</taxon>
        <taxon>Pentapetalae</taxon>
        <taxon>asterids</taxon>
        <taxon>lamiids</taxon>
        <taxon>Lamiales</taxon>
        <taxon>Oleaceae</taxon>
        <taxon>Forsythieae</taxon>
        <taxon>Forsythia</taxon>
    </lineage>
</organism>
<keyword evidence="2" id="KW-0808">Transferase</keyword>